<dbReference type="InterPro" id="IPR008936">
    <property type="entry name" value="Rho_GTPase_activation_prot"/>
</dbReference>
<dbReference type="STRING" id="7739.C3YVB4"/>
<dbReference type="Gene3D" id="3.10.20.90">
    <property type="entry name" value="Phosphatidylinositol 3-kinase Catalytic Subunit, Chain A, domain 1"/>
    <property type="match status" value="1"/>
</dbReference>
<dbReference type="EMBL" id="GG666556">
    <property type="protein sequence ID" value="EEN55830.1"/>
    <property type="molecule type" value="Genomic_DNA"/>
</dbReference>
<dbReference type="GO" id="GO:0017154">
    <property type="term" value="F:semaphorin receptor activity"/>
    <property type="evidence" value="ECO:0007669"/>
    <property type="project" value="InterPro"/>
</dbReference>
<dbReference type="InterPro" id="IPR013548">
    <property type="entry name" value="Plexin_cytoplasmic_RasGAP_dom"/>
</dbReference>
<evidence type="ECO:0000259" key="2">
    <source>
        <dbReference type="Pfam" id="PF20170"/>
    </source>
</evidence>
<dbReference type="PANTHER" id="PTHR22625">
    <property type="entry name" value="PLEXIN"/>
    <property type="match status" value="1"/>
</dbReference>
<dbReference type="InterPro" id="IPR046800">
    <property type="entry name" value="Plexin_RBD"/>
</dbReference>
<name>C3YVB4_BRAFL</name>
<dbReference type="eggNOG" id="KOG3610">
    <property type="taxonomic scope" value="Eukaryota"/>
</dbReference>
<dbReference type="InterPro" id="IPR031148">
    <property type="entry name" value="Plexin"/>
</dbReference>
<protein>
    <submittedName>
        <fullName evidence="3">Uncharacterized protein</fullName>
    </submittedName>
</protein>
<dbReference type="PANTHER" id="PTHR22625:SF70">
    <property type="entry name" value="PLEXIN A, ISOFORM A"/>
    <property type="match status" value="1"/>
</dbReference>
<gene>
    <name evidence="3" type="ORF">BRAFLDRAFT_205667</name>
</gene>
<dbReference type="FunFam" id="1.10.506.10:FF:000005">
    <property type="entry name" value="Plexin A1"/>
    <property type="match status" value="1"/>
</dbReference>
<dbReference type="Pfam" id="PF20170">
    <property type="entry name" value="Plexin_RBD"/>
    <property type="match status" value="1"/>
</dbReference>
<reference evidence="3" key="1">
    <citation type="journal article" date="2008" name="Nature">
        <title>The amphioxus genome and the evolution of the chordate karyotype.</title>
        <authorList>
            <consortium name="US DOE Joint Genome Institute (JGI-PGF)"/>
            <person name="Putnam N.H."/>
            <person name="Butts T."/>
            <person name="Ferrier D.E.K."/>
            <person name="Furlong R.F."/>
            <person name="Hellsten U."/>
            <person name="Kawashima T."/>
            <person name="Robinson-Rechavi M."/>
            <person name="Shoguchi E."/>
            <person name="Terry A."/>
            <person name="Yu J.-K."/>
            <person name="Benito-Gutierrez E.L."/>
            <person name="Dubchak I."/>
            <person name="Garcia-Fernandez J."/>
            <person name="Gibson-Brown J.J."/>
            <person name="Grigoriev I.V."/>
            <person name="Horton A.C."/>
            <person name="de Jong P.J."/>
            <person name="Jurka J."/>
            <person name="Kapitonov V.V."/>
            <person name="Kohara Y."/>
            <person name="Kuroki Y."/>
            <person name="Lindquist E."/>
            <person name="Lucas S."/>
            <person name="Osoegawa K."/>
            <person name="Pennacchio L.A."/>
            <person name="Salamov A.A."/>
            <person name="Satou Y."/>
            <person name="Sauka-Spengler T."/>
            <person name="Schmutz J."/>
            <person name="Shin-I T."/>
            <person name="Toyoda A."/>
            <person name="Bronner-Fraser M."/>
            <person name="Fujiyama A."/>
            <person name="Holland L.Z."/>
            <person name="Holland P.W.H."/>
            <person name="Satoh N."/>
            <person name="Rokhsar D.S."/>
        </authorList>
    </citation>
    <scope>NUCLEOTIDE SEQUENCE [LARGE SCALE GENOMIC DNA]</scope>
    <source>
        <strain evidence="3">S238N-H82</strain>
        <tissue evidence="3">Testes</tissue>
    </source>
</reference>
<proteinExistence type="predicted"/>
<evidence type="ECO:0000259" key="1">
    <source>
        <dbReference type="Pfam" id="PF08337"/>
    </source>
</evidence>
<dbReference type="Pfam" id="PF08337">
    <property type="entry name" value="Plexin_cytopl"/>
    <property type="match status" value="1"/>
</dbReference>
<dbReference type="SUPFAM" id="SSF48350">
    <property type="entry name" value="GTPase activation domain, GAP"/>
    <property type="match status" value="1"/>
</dbReference>
<accession>C3YVB4</accession>
<feature type="domain" description="Plexin cytoplasmic RasGAP" evidence="1">
    <location>
        <begin position="7"/>
        <end position="433"/>
    </location>
</feature>
<sequence length="464" mass="52829">MFAPLPQECAGEPLYMLFRAIKQQVEKGPVDTVTGEARYSLSEEKLIRQQIEYKILVTPNMLHPLTQTVNVVGVDDSQPIPVKVLDCDTITQVKEKLLDAIYRSTPFSYRPHKDDVDLEWRQGRLGRLTLQDDDLTSKPEGEWKRINTLSHYQVPDGAIMALVPRQQTGYFNLSGFSGLSSLSTKSLTKNPPGLSRFPGSPASRSTSPIITPDHLENGIKLWHLVKHHDQDMQREGDRGSKMVSEIYLTRLLATKGTLQKFVDDLFETIFSTAHRGSTLPLAIKYLFDFLDEQAERHAITDPSVIHTWKSNSLPLRFWINLIKNPNFVFDIYKSNTVDACLSVIAQTFMDSCSISDHRLGKDSPSSKLLYAKDIPQYKNWVNRYYQDIQAIPPISDQDMNAVLAEESRLHYNEYNTISALHELYSYANKYSEELLSLLEMDDTARKFKLAYKLEQVASTMAGEV</sequence>
<dbReference type="Gene3D" id="1.10.506.10">
    <property type="entry name" value="GTPase Activation - p120gap, domain 1"/>
    <property type="match status" value="2"/>
</dbReference>
<evidence type="ECO:0000313" key="3">
    <source>
        <dbReference type="EMBL" id="EEN55830.1"/>
    </source>
</evidence>
<organism>
    <name type="scientific">Branchiostoma floridae</name>
    <name type="common">Florida lancelet</name>
    <name type="synonym">Amphioxus</name>
    <dbReference type="NCBI Taxonomy" id="7739"/>
    <lineage>
        <taxon>Eukaryota</taxon>
        <taxon>Metazoa</taxon>
        <taxon>Chordata</taxon>
        <taxon>Cephalochordata</taxon>
        <taxon>Leptocardii</taxon>
        <taxon>Amphioxiformes</taxon>
        <taxon>Branchiostomatidae</taxon>
        <taxon>Branchiostoma</taxon>
    </lineage>
</organism>
<feature type="domain" description="Plexin cytoplasmic RhoGTPase-binding" evidence="2">
    <location>
        <begin position="41"/>
        <end position="162"/>
    </location>
</feature>
<dbReference type="AlphaFoldDB" id="C3YVB4"/>
<dbReference type="InParanoid" id="C3YVB4"/>